<keyword evidence="2" id="KW-1185">Reference proteome</keyword>
<dbReference type="Proteomes" id="UP001239111">
    <property type="component" value="Chromosome 4"/>
</dbReference>
<accession>A0ACC2N7T7</accession>
<sequence>MAQSSSASGTSSRRHLREHNVSSPGSPRYADSEWEVKEFQTLLHKELEEAKARAAQMEKTMRWWSDCTANWREKWCEVRDERNKARKEAKVLKVKLEIAVKDLNTYKHESQELELQNTQLKREMEKVHMFLSKHAGQLDQKLISFLETDSQLKSALGIDDILDLHNNTDRSGSLTPASSKKEFSRSKSPPKDSLDRQNSSDKDAEDSLQDRNVPKDCGDSQRISSPSTHEKRLSQIETTSDEVLLQKMSMLNLKLEETTKTLKAEKEEKSSLHRVVKKLRGEVAHLTQKCEKLQNSRSEAIKELLEMKSRCEEGSHSSQADSIDEMNEREGLDHRLSELQQELERLQSENAAEWGKRERLETEKISLERENKQLRSELRELQESSTRRPRPISGCGAVGIALDANAQLEHELLERGKELAKLRKQIAERTTELSHASRRYEQYESEVRRVRGRVDELKRELAAVQDELDAANEANRRLLRHNELLQEQIGETGTVATAPVDDDGELDR</sequence>
<evidence type="ECO:0000313" key="1">
    <source>
        <dbReference type="EMBL" id="KAJ8667269.1"/>
    </source>
</evidence>
<comment type="caution">
    <text evidence="1">The sequence shown here is derived from an EMBL/GenBank/DDBJ whole genome shotgun (WGS) entry which is preliminary data.</text>
</comment>
<organism evidence="1 2">
    <name type="scientific">Eretmocerus hayati</name>
    <dbReference type="NCBI Taxonomy" id="131215"/>
    <lineage>
        <taxon>Eukaryota</taxon>
        <taxon>Metazoa</taxon>
        <taxon>Ecdysozoa</taxon>
        <taxon>Arthropoda</taxon>
        <taxon>Hexapoda</taxon>
        <taxon>Insecta</taxon>
        <taxon>Pterygota</taxon>
        <taxon>Neoptera</taxon>
        <taxon>Endopterygota</taxon>
        <taxon>Hymenoptera</taxon>
        <taxon>Apocrita</taxon>
        <taxon>Proctotrupomorpha</taxon>
        <taxon>Chalcidoidea</taxon>
        <taxon>Aphelinidae</taxon>
        <taxon>Aphelininae</taxon>
        <taxon>Eretmocerus</taxon>
    </lineage>
</organism>
<protein>
    <submittedName>
        <fullName evidence="1">Uncharacterized protein</fullName>
    </submittedName>
</protein>
<reference evidence="1" key="1">
    <citation type="submission" date="2023-04" db="EMBL/GenBank/DDBJ databases">
        <title>A chromosome-level genome assembly of the parasitoid wasp Eretmocerus hayati.</title>
        <authorList>
            <person name="Zhong Y."/>
            <person name="Liu S."/>
            <person name="Liu Y."/>
        </authorList>
    </citation>
    <scope>NUCLEOTIDE SEQUENCE</scope>
    <source>
        <strain evidence="1">ZJU_SS_LIU_2023</strain>
    </source>
</reference>
<gene>
    <name evidence="1" type="ORF">QAD02_008931</name>
</gene>
<dbReference type="EMBL" id="CM056744">
    <property type="protein sequence ID" value="KAJ8667269.1"/>
    <property type="molecule type" value="Genomic_DNA"/>
</dbReference>
<name>A0ACC2N7T7_9HYME</name>
<evidence type="ECO:0000313" key="2">
    <source>
        <dbReference type="Proteomes" id="UP001239111"/>
    </source>
</evidence>
<proteinExistence type="predicted"/>